<sequence length="41" mass="4766">MHSLCCKLISPKSEKKPRSKRWTGEEFAQMVFGEQVVRALE</sequence>
<dbReference type="HOGENOM" id="CLU_3279663_0_0_1"/>
<evidence type="ECO:0000313" key="1">
    <source>
        <dbReference type="EMBL" id="EKV12199.1"/>
    </source>
</evidence>
<gene>
    <name evidence="1" type="ORF">PDIG_45240</name>
</gene>
<accession>K9FST6</accession>
<dbReference type="EMBL" id="AKCT01000182">
    <property type="protein sequence ID" value="EKV12199.1"/>
    <property type="molecule type" value="Genomic_DNA"/>
</dbReference>
<proteinExistence type="predicted"/>
<name>K9FST6_PEND2</name>
<protein>
    <submittedName>
        <fullName evidence="1">Uncharacterized protein</fullName>
    </submittedName>
</protein>
<reference evidence="2" key="1">
    <citation type="journal article" date="2012" name="BMC Genomics">
        <title>Genome sequence of the necrotrophic fungus Penicillium digitatum, the main postharvest pathogen of citrus.</title>
        <authorList>
            <person name="Marcet-Houben M."/>
            <person name="Ballester A.-R."/>
            <person name="de la Fuente B."/>
            <person name="Harries E."/>
            <person name="Marcos J.F."/>
            <person name="Gonzalez-Candelas L."/>
            <person name="Gabaldon T."/>
        </authorList>
    </citation>
    <scope>NUCLEOTIDE SEQUENCE [LARGE SCALE GENOMIC DNA]</scope>
    <source>
        <strain evidence="2">PHI26 / CECT 20796</strain>
    </source>
</reference>
<keyword evidence="2" id="KW-1185">Reference proteome</keyword>
<evidence type="ECO:0000313" key="2">
    <source>
        <dbReference type="Proteomes" id="UP000009882"/>
    </source>
</evidence>
<dbReference type="AlphaFoldDB" id="K9FST6"/>
<dbReference type="Proteomes" id="UP000009882">
    <property type="component" value="Unassembled WGS sequence"/>
</dbReference>
<organism evidence="1 2">
    <name type="scientific">Penicillium digitatum (strain PHI26 / CECT 20796)</name>
    <name type="common">Green mold</name>
    <dbReference type="NCBI Taxonomy" id="1170229"/>
    <lineage>
        <taxon>Eukaryota</taxon>
        <taxon>Fungi</taxon>
        <taxon>Dikarya</taxon>
        <taxon>Ascomycota</taxon>
        <taxon>Pezizomycotina</taxon>
        <taxon>Eurotiomycetes</taxon>
        <taxon>Eurotiomycetidae</taxon>
        <taxon>Eurotiales</taxon>
        <taxon>Aspergillaceae</taxon>
        <taxon>Penicillium</taxon>
    </lineage>
</organism>
<comment type="caution">
    <text evidence="1">The sequence shown here is derived from an EMBL/GenBank/DDBJ whole genome shotgun (WGS) entry which is preliminary data.</text>
</comment>
<dbReference type="InParanoid" id="K9FST6"/>